<dbReference type="SMART" id="SM00895">
    <property type="entry name" value="FCD"/>
    <property type="match status" value="1"/>
</dbReference>
<evidence type="ECO:0000313" key="6">
    <source>
        <dbReference type="EMBL" id="NJC73235.1"/>
    </source>
</evidence>
<comment type="caution">
    <text evidence="6">The sequence shown here is derived from an EMBL/GenBank/DDBJ whole genome shotgun (WGS) entry which is preliminary data.</text>
</comment>
<evidence type="ECO:0000259" key="5">
    <source>
        <dbReference type="PROSITE" id="PS50949"/>
    </source>
</evidence>
<protein>
    <submittedName>
        <fullName evidence="6">FadR family transcriptional regulator</fullName>
    </submittedName>
</protein>
<feature type="domain" description="HTH gntR-type" evidence="5">
    <location>
        <begin position="33"/>
        <end position="103"/>
    </location>
</feature>
<dbReference type="Proteomes" id="UP000722989">
    <property type="component" value="Unassembled WGS sequence"/>
</dbReference>
<dbReference type="PRINTS" id="PR00035">
    <property type="entry name" value="HTHGNTR"/>
</dbReference>
<dbReference type="SUPFAM" id="SSF48008">
    <property type="entry name" value="GntR ligand-binding domain-like"/>
    <property type="match status" value="1"/>
</dbReference>
<dbReference type="RefSeq" id="WP_167928143.1">
    <property type="nucleotide sequence ID" value="NZ_JAATVY010000027.1"/>
</dbReference>
<proteinExistence type="predicted"/>
<dbReference type="InterPro" id="IPR000524">
    <property type="entry name" value="Tscrpt_reg_HTH_GntR"/>
</dbReference>
<dbReference type="Gene3D" id="1.20.120.530">
    <property type="entry name" value="GntR ligand-binding domain-like"/>
    <property type="match status" value="1"/>
</dbReference>
<dbReference type="InterPro" id="IPR008920">
    <property type="entry name" value="TF_FadR/GntR_C"/>
</dbReference>
<dbReference type="SUPFAM" id="SSF46785">
    <property type="entry name" value="Winged helix' DNA-binding domain"/>
    <property type="match status" value="1"/>
</dbReference>
<dbReference type="Gene3D" id="1.10.10.10">
    <property type="entry name" value="Winged helix-like DNA-binding domain superfamily/Winged helix DNA-binding domain"/>
    <property type="match status" value="1"/>
</dbReference>
<dbReference type="PANTHER" id="PTHR43537:SF5">
    <property type="entry name" value="UXU OPERON TRANSCRIPTIONAL REGULATOR"/>
    <property type="match status" value="1"/>
</dbReference>
<keyword evidence="2" id="KW-0238">DNA-binding</keyword>
<sequence length="283" mass="31628">MAVDRPKKQPPHDDVVRSVEDQAFAAFYPINASRAFQEVVDQLTYVIRAGIYPVGSRLPTVEALARQMNVSRPTVGEALGVLATYGVVETRRGATGGTKVISSAIPTDLMRLSGRRFDVPLRQLAEARRVIEMELARLAGLHATEEHFAELQRAIDLLEPARGRPADWVHANDLFHYTIAKAADNEPLAVYSHELMEQLAIVLDGFDESYTDFEHTVHIHEATLAALRSRSESRIKSVMDEHLREIEEVATWFDSLSPEEKANRPTIPSVHRRPGASGPTRHR</sequence>
<name>A0ABX0Y730_9ACTN</name>
<dbReference type="Pfam" id="PF07729">
    <property type="entry name" value="FCD"/>
    <property type="match status" value="1"/>
</dbReference>
<dbReference type="Pfam" id="PF00392">
    <property type="entry name" value="GntR"/>
    <property type="match status" value="1"/>
</dbReference>
<keyword evidence="1" id="KW-0805">Transcription regulation</keyword>
<feature type="compositionally biased region" description="Basic residues" evidence="4">
    <location>
        <begin position="270"/>
        <end position="283"/>
    </location>
</feature>
<dbReference type="EMBL" id="JAATVY010000027">
    <property type="protein sequence ID" value="NJC73235.1"/>
    <property type="molecule type" value="Genomic_DNA"/>
</dbReference>
<reference evidence="6 7" key="1">
    <citation type="submission" date="2020-03" db="EMBL/GenBank/DDBJ databases">
        <title>WGS of the type strain of Planosporangium spp.</title>
        <authorList>
            <person name="Thawai C."/>
        </authorList>
    </citation>
    <scope>NUCLEOTIDE SEQUENCE [LARGE SCALE GENOMIC DNA]</scope>
    <source>
        <strain evidence="6 7">TBRC 5610</strain>
    </source>
</reference>
<dbReference type="InterPro" id="IPR036390">
    <property type="entry name" value="WH_DNA-bd_sf"/>
</dbReference>
<dbReference type="PANTHER" id="PTHR43537">
    <property type="entry name" value="TRANSCRIPTIONAL REGULATOR, GNTR FAMILY"/>
    <property type="match status" value="1"/>
</dbReference>
<dbReference type="PROSITE" id="PS50949">
    <property type="entry name" value="HTH_GNTR"/>
    <property type="match status" value="1"/>
</dbReference>
<keyword evidence="3" id="KW-0804">Transcription</keyword>
<evidence type="ECO:0000256" key="2">
    <source>
        <dbReference type="ARBA" id="ARBA00023125"/>
    </source>
</evidence>
<organism evidence="6 7">
    <name type="scientific">Planosporangium thailandense</name>
    <dbReference type="NCBI Taxonomy" id="765197"/>
    <lineage>
        <taxon>Bacteria</taxon>
        <taxon>Bacillati</taxon>
        <taxon>Actinomycetota</taxon>
        <taxon>Actinomycetes</taxon>
        <taxon>Micromonosporales</taxon>
        <taxon>Micromonosporaceae</taxon>
        <taxon>Planosporangium</taxon>
    </lineage>
</organism>
<dbReference type="InterPro" id="IPR036388">
    <property type="entry name" value="WH-like_DNA-bd_sf"/>
</dbReference>
<keyword evidence="7" id="KW-1185">Reference proteome</keyword>
<evidence type="ECO:0000313" key="7">
    <source>
        <dbReference type="Proteomes" id="UP000722989"/>
    </source>
</evidence>
<dbReference type="InterPro" id="IPR011711">
    <property type="entry name" value="GntR_C"/>
</dbReference>
<gene>
    <name evidence="6" type="ORF">HC031_26465</name>
</gene>
<evidence type="ECO:0000256" key="1">
    <source>
        <dbReference type="ARBA" id="ARBA00023015"/>
    </source>
</evidence>
<evidence type="ECO:0000256" key="3">
    <source>
        <dbReference type="ARBA" id="ARBA00023163"/>
    </source>
</evidence>
<dbReference type="SMART" id="SM00345">
    <property type="entry name" value="HTH_GNTR"/>
    <property type="match status" value="1"/>
</dbReference>
<evidence type="ECO:0000256" key="4">
    <source>
        <dbReference type="SAM" id="MobiDB-lite"/>
    </source>
</evidence>
<dbReference type="CDD" id="cd07377">
    <property type="entry name" value="WHTH_GntR"/>
    <property type="match status" value="1"/>
</dbReference>
<accession>A0ABX0Y730</accession>
<feature type="region of interest" description="Disordered" evidence="4">
    <location>
        <begin position="257"/>
        <end position="283"/>
    </location>
</feature>